<name>A0A9N8EXI2_9STRA</name>
<dbReference type="AlphaFoldDB" id="A0A9N8EXI2"/>
<reference evidence="3" key="1">
    <citation type="submission" date="2020-06" db="EMBL/GenBank/DDBJ databases">
        <authorList>
            <consortium name="Plant Systems Biology data submission"/>
        </authorList>
    </citation>
    <scope>NUCLEOTIDE SEQUENCE</scope>
    <source>
        <strain evidence="3">D6</strain>
    </source>
</reference>
<protein>
    <submittedName>
        <fullName evidence="3">Uncharacterized protein</fullName>
    </submittedName>
</protein>
<proteinExistence type="predicted"/>
<evidence type="ECO:0000313" key="4">
    <source>
        <dbReference type="Proteomes" id="UP001153069"/>
    </source>
</evidence>
<evidence type="ECO:0000256" key="1">
    <source>
        <dbReference type="SAM" id="Coils"/>
    </source>
</evidence>
<dbReference type="EMBL" id="CAICTM010002691">
    <property type="protein sequence ID" value="CAB9529972.1"/>
    <property type="molecule type" value="Genomic_DNA"/>
</dbReference>
<evidence type="ECO:0000256" key="2">
    <source>
        <dbReference type="SAM" id="MobiDB-lite"/>
    </source>
</evidence>
<keyword evidence="4" id="KW-1185">Reference proteome</keyword>
<sequence length="511" mass="59605">MANSPSSPQPTCARDSLLCEYKLSEEDIEKFKAKFGNNSMESFEAVVNFMDQIESSGDSVLLQMNEPFARNKLLDVVEWNQHCRSFEAKMDDKRRSFEAKMDDKRRAFDTEMNDKRQAFDTEMEEMHQTHKEVMDIVEEKLKLRRQERFVGSPPGDSRPDEVEKQVFMIPKLASIINAIFNISKRVPFFFMNIFLYLKATIMIPVANDNGIHKDNHIYNDNDNGIRNDNSIHKDKDIDNNIHNDNHIHKDINIHNDKDNGIDKEKDNDNDKDDDIHNDNNIHNDKDNSMDREKDIDNDNHIHNDNHNDNDDEGDHGVHNESDIKDWQEQQDEVQSLTTEENLDHDPQMNPANVLVGLGGLSAHDVASIRNQVEENYMSSLHGLSDNEVAFVKDIMEKEVHTAMLELISKRWEEWQQRQDEYTQIQNHLTLSVIRPIRAAEMEEFRRNHAAEREELRRNHAAEMEELQEIRRNNAAEMMRGLQELFQEFAQELHGPENNAAVQELDHAGFPQ</sequence>
<comment type="caution">
    <text evidence="3">The sequence shown here is derived from an EMBL/GenBank/DDBJ whole genome shotgun (WGS) entry which is preliminary data.</text>
</comment>
<accession>A0A9N8EXI2</accession>
<organism evidence="3 4">
    <name type="scientific">Seminavis robusta</name>
    <dbReference type="NCBI Taxonomy" id="568900"/>
    <lineage>
        <taxon>Eukaryota</taxon>
        <taxon>Sar</taxon>
        <taxon>Stramenopiles</taxon>
        <taxon>Ochrophyta</taxon>
        <taxon>Bacillariophyta</taxon>
        <taxon>Bacillariophyceae</taxon>
        <taxon>Bacillariophycidae</taxon>
        <taxon>Naviculales</taxon>
        <taxon>Naviculaceae</taxon>
        <taxon>Seminavis</taxon>
    </lineage>
</organism>
<evidence type="ECO:0000313" key="3">
    <source>
        <dbReference type="EMBL" id="CAB9529972.1"/>
    </source>
</evidence>
<feature type="coiled-coil region" evidence="1">
    <location>
        <begin position="438"/>
        <end position="472"/>
    </location>
</feature>
<keyword evidence="1" id="KW-0175">Coiled coil</keyword>
<dbReference type="Proteomes" id="UP001153069">
    <property type="component" value="Unassembled WGS sequence"/>
</dbReference>
<feature type="region of interest" description="Disordered" evidence="2">
    <location>
        <begin position="250"/>
        <end position="319"/>
    </location>
</feature>
<gene>
    <name evidence="3" type="ORF">SEMRO_2693_G334810.1</name>
</gene>